<accession>A0ABR6F167</accession>
<proteinExistence type="predicted"/>
<gene>
    <name evidence="2" type="ORF">GM920_20300</name>
</gene>
<keyword evidence="3" id="KW-1185">Reference proteome</keyword>
<dbReference type="RefSeq" id="WP_182960935.1">
    <property type="nucleotide sequence ID" value="NZ_WNXC01000009.1"/>
</dbReference>
<name>A0ABR6F167_9SPHI</name>
<comment type="caution">
    <text evidence="2">The sequence shown here is derived from an EMBL/GenBank/DDBJ whole genome shotgun (WGS) entry which is preliminary data.</text>
</comment>
<dbReference type="EMBL" id="WNXC01000009">
    <property type="protein sequence ID" value="MBB2151252.1"/>
    <property type="molecule type" value="Genomic_DNA"/>
</dbReference>
<organism evidence="2 3">
    <name type="scientific">Pedobacter gandavensis</name>
    <dbReference type="NCBI Taxonomy" id="2679963"/>
    <lineage>
        <taxon>Bacteria</taxon>
        <taxon>Pseudomonadati</taxon>
        <taxon>Bacteroidota</taxon>
        <taxon>Sphingobacteriia</taxon>
        <taxon>Sphingobacteriales</taxon>
        <taxon>Sphingobacteriaceae</taxon>
        <taxon>Pedobacter</taxon>
    </lineage>
</organism>
<protein>
    <recommendedName>
        <fullName evidence="4">Nuclear transport factor 2 family protein</fullName>
    </recommendedName>
</protein>
<dbReference type="Gene3D" id="3.10.450.50">
    <property type="match status" value="1"/>
</dbReference>
<evidence type="ECO:0000313" key="2">
    <source>
        <dbReference type="EMBL" id="MBB2151252.1"/>
    </source>
</evidence>
<keyword evidence="1" id="KW-0732">Signal</keyword>
<reference evidence="2 3" key="1">
    <citation type="submission" date="2019-11" db="EMBL/GenBank/DDBJ databases">
        <title>Description of Pedobacter sp. LMG 31462T.</title>
        <authorList>
            <person name="Carlier A."/>
            <person name="Qi S."/>
            <person name="Vandamme P."/>
        </authorList>
    </citation>
    <scope>NUCLEOTIDE SEQUENCE [LARGE SCALE GENOMIC DNA]</scope>
    <source>
        <strain evidence="2 3">LMG 31462</strain>
    </source>
</reference>
<evidence type="ECO:0000313" key="3">
    <source>
        <dbReference type="Proteomes" id="UP000636110"/>
    </source>
</evidence>
<feature type="chain" id="PRO_5047169501" description="Nuclear transport factor 2 family protein" evidence="1">
    <location>
        <begin position="20"/>
        <end position="151"/>
    </location>
</feature>
<feature type="signal peptide" evidence="1">
    <location>
        <begin position="1"/>
        <end position="19"/>
    </location>
</feature>
<evidence type="ECO:0008006" key="4">
    <source>
        <dbReference type="Google" id="ProtNLM"/>
    </source>
</evidence>
<evidence type="ECO:0000256" key="1">
    <source>
        <dbReference type="SAM" id="SignalP"/>
    </source>
</evidence>
<dbReference type="Proteomes" id="UP000636110">
    <property type="component" value="Unassembled WGS sequence"/>
</dbReference>
<sequence length="151" mass="17001">MKKNLLACLLMLCISSTFGFSRSLNNDDQLLKKTVNSKPLSVVNAFIEASVHMDAKLLKLVLNENAKICVCLGQKIGKQSKSQLVAFYKKMGNIDLNCESDYEIISSSNTLVVVRVDLKFPIFIQRNIITMEQGPEGLWEITQVNRFNENV</sequence>